<dbReference type="EC" id="3.1.1.84" evidence="6"/>
<evidence type="ECO:0000256" key="4">
    <source>
        <dbReference type="SAM" id="SignalP"/>
    </source>
</evidence>
<feature type="domain" description="Carboxylesterase type B" evidence="5">
    <location>
        <begin position="602"/>
        <end position="1114"/>
    </location>
</feature>
<dbReference type="PROSITE" id="PS00122">
    <property type="entry name" value="CARBOXYLESTERASE_B_1"/>
    <property type="match status" value="1"/>
</dbReference>
<dbReference type="Gene3D" id="3.40.50.1820">
    <property type="entry name" value="alpha/beta hydrolase"/>
    <property type="match status" value="2"/>
</dbReference>
<dbReference type="InterPro" id="IPR019826">
    <property type="entry name" value="Carboxylesterase_B_AS"/>
</dbReference>
<accession>A0A6J8DJS6</accession>
<evidence type="ECO:0000313" key="6">
    <source>
        <dbReference type="EMBL" id="CAC5407791.1"/>
    </source>
</evidence>
<protein>
    <submittedName>
        <fullName evidence="6">CES2</fullName>
        <ecNumber evidence="6">3.1.1.1</ecNumber>
        <ecNumber evidence="6">3.1.1.56</ecNumber>
        <ecNumber evidence="6">3.1.1.84</ecNumber>
    </submittedName>
</protein>
<dbReference type="AlphaFoldDB" id="A0A6J8DJS6"/>
<dbReference type="SUPFAM" id="SSF53474">
    <property type="entry name" value="alpha/beta-Hydrolases"/>
    <property type="match status" value="2"/>
</dbReference>
<dbReference type="InterPro" id="IPR029058">
    <property type="entry name" value="AB_hydrolase_fold"/>
</dbReference>
<evidence type="ECO:0000256" key="2">
    <source>
        <dbReference type="ARBA" id="ARBA00022487"/>
    </source>
</evidence>
<dbReference type="GO" id="GO:0047374">
    <property type="term" value="F:methylumbelliferyl-acetate deacetylase activity"/>
    <property type="evidence" value="ECO:0007669"/>
    <property type="project" value="UniProtKB-EC"/>
</dbReference>
<proteinExistence type="inferred from homology"/>
<dbReference type="GO" id="GO:0005886">
    <property type="term" value="C:plasma membrane"/>
    <property type="evidence" value="ECO:0007669"/>
    <property type="project" value="TreeGrafter"/>
</dbReference>
<dbReference type="OrthoDB" id="3200163at2759"/>
<dbReference type="PANTHER" id="PTHR43918:SF4">
    <property type="entry name" value="CARBOXYLIC ESTER HYDROLASE"/>
    <property type="match status" value="1"/>
</dbReference>
<keyword evidence="7" id="KW-1185">Reference proteome</keyword>
<sequence length="1177" mass="132290">MNKYLFQICKYLLLSLLVLTVSSPAEGDNGIYTHRTRLGIVNGLSKVLGKQIIYHFRKIPYAKPPLKDLRFEKPQEFGAWGNVLNATAYGPNCMQFLGQDNRLLPNLQVSEDCLHLNIIAPNDLNNSSRRPVFIWIHGGGFTNGQGMSVEGSVFAATGDVVLVTINYRLNIFGFVNVGMAHPRNLGLWDQKFAIKWIKQNIQDFGGDPNMITLFGESAGGVSVGLQSIIPTNIGLFQRSIAQSGSFFSLRDIGTESEKLTREIGRVLNCSNCQNGDSLCLECLRRFSARDMLLGYRKGVSNLRKGFSLKAPIGPIVDQDLIPNDIFTMLSDSTSETSKMFNSIDFIAGSNDGEAGLFYFNLIGQQKAFHFDLKQGIPTRVLCNNIVPYVTKEVLKGCDNISHAICNKYSNDGRANSLSYETILAINFFSDMEMSSLAARCLNFHNNTSKNSYQYLFTHRPTWGVIADRPSWLLGANHVDELPFLFGLRRWYPGNVTITPEEDALSSKIMSYWYNFGKTGDPNPKGTSEWPKYNKTSIKSAFIIGEYRNATVDNFHDRMHFWNEEIPQLLALCSSQQTLIVSLLVSVVQAVTPIARSHLVTHTTRLGKVTGLKIRTYNSTIYQFKKIPYAKSPLSLLRFEKPQPISSWNETLNGSEYGPNCMQYLFENDKRLIPNLKISEDCLHLNIFAPRNLNKTSKRPVMIWVHGGGFTNGQGMMFDGSKLAALYDVIIVTINYRLNTFGFINVGAGPGRNLGLWDQRFAIKWVKDNIMDYGGNSEMITIFGESAGGISVGLQSVISKNKGLFQRTIAHSGSLLLIRDIDDTEKLTREIGRIFNCPECLNGMQTCLDCLRNVSAENLLQKYAVAEHNLQNGFSVKSTIGPIVDGELIPESPIDMLLDSTSPASQMFNSIDYITGTNDCEAGLFYFDLIEQQASFNFDLKKGIPSRIVCNLFAPHVSRDIFKTCDKVSEEICKKYSIQSKNHSQSKETNQAMNAYGDLEFASLAARDLDFHSRSNKGTYQYLFTHKPIWGLIEDRPSWLVGANHADEIAFVFGLEDWYPKNIDISLSEVELSSKMMSFWATFAKTGNPNPENTQEWPSYDKTTKRFIILGEYRNSTVDGFHDRMRFWNEDVPKLVSECQQKTNTSNQANIISTGYSVGMLMIRIVVLLLLEDVFIMQ</sequence>
<feature type="chain" id="PRO_5027026736" evidence="4">
    <location>
        <begin position="28"/>
        <end position="1177"/>
    </location>
</feature>
<dbReference type="EC" id="3.1.1.56" evidence="6"/>
<dbReference type="Pfam" id="PF00135">
    <property type="entry name" value="COesterase"/>
    <property type="match status" value="2"/>
</dbReference>
<gene>
    <name evidence="6" type="ORF">MCOR_41231</name>
</gene>
<evidence type="ECO:0000256" key="3">
    <source>
        <dbReference type="ARBA" id="ARBA00022801"/>
    </source>
</evidence>
<keyword evidence="3 6" id="KW-0378">Hydrolase</keyword>
<keyword evidence="4" id="KW-0732">Signal</keyword>
<feature type="signal peptide" evidence="4">
    <location>
        <begin position="1"/>
        <end position="27"/>
    </location>
</feature>
<evidence type="ECO:0000313" key="7">
    <source>
        <dbReference type="Proteomes" id="UP000507470"/>
    </source>
</evidence>
<dbReference type="InterPro" id="IPR050654">
    <property type="entry name" value="AChE-related_enzymes"/>
</dbReference>
<name>A0A6J8DJS6_MYTCO</name>
<evidence type="ECO:0000259" key="5">
    <source>
        <dbReference type="Pfam" id="PF00135"/>
    </source>
</evidence>
<dbReference type="GO" id="GO:0005615">
    <property type="term" value="C:extracellular space"/>
    <property type="evidence" value="ECO:0007669"/>
    <property type="project" value="TreeGrafter"/>
</dbReference>
<evidence type="ECO:0000256" key="1">
    <source>
        <dbReference type="ARBA" id="ARBA00005964"/>
    </source>
</evidence>
<reference evidence="6 7" key="1">
    <citation type="submission" date="2020-06" db="EMBL/GenBank/DDBJ databases">
        <authorList>
            <person name="Li R."/>
            <person name="Bekaert M."/>
        </authorList>
    </citation>
    <scope>NUCLEOTIDE SEQUENCE [LARGE SCALE GENOMIC DNA]</scope>
    <source>
        <strain evidence="7">wild</strain>
    </source>
</reference>
<dbReference type="GO" id="GO:0006581">
    <property type="term" value="P:acetylcholine catabolic process"/>
    <property type="evidence" value="ECO:0007669"/>
    <property type="project" value="TreeGrafter"/>
</dbReference>
<comment type="similarity">
    <text evidence="1">Belongs to the type-B carboxylesterase/lipase family.</text>
</comment>
<feature type="domain" description="Carboxylesterase type B" evidence="5">
    <location>
        <begin position="35"/>
        <end position="536"/>
    </location>
</feature>
<dbReference type="PANTHER" id="PTHR43918">
    <property type="entry name" value="ACETYLCHOLINESTERASE"/>
    <property type="match status" value="1"/>
</dbReference>
<dbReference type="GO" id="GO:0003990">
    <property type="term" value="F:acetylcholinesterase activity"/>
    <property type="evidence" value="ECO:0007669"/>
    <property type="project" value="TreeGrafter"/>
</dbReference>
<organism evidence="6 7">
    <name type="scientific">Mytilus coruscus</name>
    <name type="common">Sea mussel</name>
    <dbReference type="NCBI Taxonomy" id="42192"/>
    <lineage>
        <taxon>Eukaryota</taxon>
        <taxon>Metazoa</taxon>
        <taxon>Spiralia</taxon>
        <taxon>Lophotrochozoa</taxon>
        <taxon>Mollusca</taxon>
        <taxon>Bivalvia</taxon>
        <taxon>Autobranchia</taxon>
        <taxon>Pteriomorphia</taxon>
        <taxon>Mytilida</taxon>
        <taxon>Mytiloidea</taxon>
        <taxon>Mytilidae</taxon>
        <taxon>Mytilinae</taxon>
        <taxon>Mytilus</taxon>
    </lineage>
</organism>
<dbReference type="InterPro" id="IPR002018">
    <property type="entry name" value="CarbesteraseB"/>
</dbReference>
<keyword evidence="2" id="KW-0719">Serine esterase</keyword>
<dbReference type="Proteomes" id="UP000507470">
    <property type="component" value="Unassembled WGS sequence"/>
</dbReference>
<dbReference type="EC" id="3.1.1.1" evidence="6"/>
<dbReference type="GO" id="GO:0019695">
    <property type="term" value="P:choline metabolic process"/>
    <property type="evidence" value="ECO:0007669"/>
    <property type="project" value="TreeGrafter"/>
</dbReference>
<dbReference type="GO" id="GO:0106435">
    <property type="term" value="F:carboxylesterase activity"/>
    <property type="evidence" value="ECO:0007669"/>
    <property type="project" value="UniProtKB-EC"/>
</dbReference>
<dbReference type="EMBL" id="CACVKT020007423">
    <property type="protein sequence ID" value="CAC5407791.1"/>
    <property type="molecule type" value="Genomic_DNA"/>
</dbReference>